<sequence length="74" mass="8372">MTYLKMDLLFAVIGLVLHLSTGSRRGLYFQGIISNAKNVSLAPALFCHGIGSKFWDILINVEAVHYELLIYMRQ</sequence>
<organism evidence="2 3">
    <name type="scientific">Armillaria gallica</name>
    <name type="common">Bulbous honey fungus</name>
    <name type="synonym">Armillaria bulbosa</name>
    <dbReference type="NCBI Taxonomy" id="47427"/>
    <lineage>
        <taxon>Eukaryota</taxon>
        <taxon>Fungi</taxon>
        <taxon>Dikarya</taxon>
        <taxon>Basidiomycota</taxon>
        <taxon>Agaricomycotina</taxon>
        <taxon>Agaricomycetes</taxon>
        <taxon>Agaricomycetidae</taxon>
        <taxon>Agaricales</taxon>
        <taxon>Marasmiineae</taxon>
        <taxon>Physalacriaceae</taxon>
        <taxon>Armillaria</taxon>
    </lineage>
</organism>
<protein>
    <recommendedName>
        <fullName evidence="4">Secreted protein</fullName>
    </recommendedName>
</protein>
<reference evidence="3" key="1">
    <citation type="journal article" date="2017" name="Nat. Ecol. Evol.">
        <title>Genome expansion and lineage-specific genetic innovations in the forest pathogenic fungi Armillaria.</title>
        <authorList>
            <person name="Sipos G."/>
            <person name="Prasanna A.N."/>
            <person name="Walter M.C."/>
            <person name="O'Connor E."/>
            <person name="Balint B."/>
            <person name="Krizsan K."/>
            <person name="Kiss B."/>
            <person name="Hess J."/>
            <person name="Varga T."/>
            <person name="Slot J."/>
            <person name="Riley R."/>
            <person name="Boka B."/>
            <person name="Rigling D."/>
            <person name="Barry K."/>
            <person name="Lee J."/>
            <person name="Mihaltcheva S."/>
            <person name="LaButti K."/>
            <person name="Lipzen A."/>
            <person name="Waldron R."/>
            <person name="Moloney N.M."/>
            <person name="Sperisen C."/>
            <person name="Kredics L."/>
            <person name="Vagvoelgyi C."/>
            <person name="Patrignani A."/>
            <person name="Fitzpatrick D."/>
            <person name="Nagy I."/>
            <person name="Doyle S."/>
            <person name="Anderson J.B."/>
            <person name="Grigoriev I.V."/>
            <person name="Gueldener U."/>
            <person name="Muensterkoetter M."/>
            <person name="Nagy L.G."/>
        </authorList>
    </citation>
    <scope>NUCLEOTIDE SEQUENCE [LARGE SCALE GENOMIC DNA]</scope>
    <source>
        <strain evidence="3">Ar21-2</strain>
    </source>
</reference>
<feature type="signal peptide" evidence="1">
    <location>
        <begin position="1"/>
        <end position="22"/>
    </location>
</feature>
<name>A0A2H3C864_ARMGA</name>
<dbReference type="EMBL" id="KZ293794">
    <property type="protein sequence ID" value="PBK79261.1"/>
    <property type="molecule type" value="Genomic_DNA"/>
</dbReference>
<keyword evidence="1" id="KW-0732">Signal</keyword>
<dbReference type="InParanoid" id="A0A2H3C864"/>
<proteinExistence type="predicted"/>
<dbReference type="Proteomes" id="UP000217790">
    <property type="component" value="Unassembled WGS sequence"/>
</dbReference>
<evidence type="ECO:0008006" key="4">
    <source>
        <dbReference type="Google" id="ProtNLM"/>
    </source>
</evidence>
<feature type="chain" id="PRO_5013870724" description="Secreted protein" evidence="1">
    <location>
        <begin position="23"/>
        <end position="74"/>
    </location>
</feature>
<evidence type="ECO:0000256" key="1">
    <source>
        <dbReference type="SAM" id="SignalP"/>
    </source>
</evidence>
<evidence type="ECO:0000313" key="3">
    <source>
        <dbReference type="Proteomes" id="UP000217790"/>
    </source>
</evidence>
<evidence type="ECO:0000313" key="2">
    <source>
        <dbReference type="EMBL" id="PBK79261.1"/>
    </source>
</evidence>
<keyword evidence="3" id="KW-1185">Reference proteome</keyword>
<gene>
    <name evidence="2" type="ORF">ARMGADRAFT_1093315</name>
</gene>
<dbReference type="AlphaFoldDB" id="A0A2H3C864"/>
<accession>A0A2H3C864</accession>